<proteinExistence type="predicted"/>
<dbReference type="RefSeq" id="WP_004568778.1">
    <property type="nucleotide sequence ID" value="NZ_CH724148.1"/>
</dbReference>
<dbReference type="Pfam" id="PF14907">
    <property type="entry name" value="NTP_transf_5"/>
    <property type="match status" value="1"/>
</dbReference>
<evidence type="ECO:0008006" key="3">
    <source>
        <dbReference type="Google" id="ProtNLM"/>
    </source>
</evidence>
<accession>A4C297</accession>
<evidence type="ECO:0000313" key="1">
    <source>
        <dbReference type="EMBL" id="EAR11698.1"/>
    </source>
</evidence>
<comment type="caution">
    <text evidence="1">The sequence shown here is derived from an EMBL/GenBank/DDBJ whole genome shotgun (WGS) entry which is preliminary data.</text>
</comment>
<name>A4C297_9FLAO</name>
<dbReference type="AlphaFoldDB" id="A4C297"/>
<gene>
    <name evidence="1" type="ORF">PI23P_00800</name>
</gene>
<sequence>MTYKDTLFFIAKCLTISLEEKNKKEIEEELKAGNIDWESIVKVSTAHLVFPALYCNLKRAVFLHYLPVDLIAHMQHITDLNRKRNTQIIAQAQEINQLLTRHQIPPIFLKGTGNLLENLYEDPAERMVGDIDFIFSPDHYPIAIEVLTQNSYSKVDKTTYDYPHFRHYPRLRKKGNIAAVEIHKEFLVEKYANEFNYALIAKDIQKVKTIHLLSFQNQLALSIIAVQINDDGFQYKNISLRNAYDVFLLSKKTSAKEAFNKFERLKHPLNCFLANCFEVFSKPETLKYHSSLNTNAYLNAFYEQALSNNIRAKRQLKTAKQLFISKRLIILKKSIFNKALRKWLLKRISDAQWRKEKLIQIGIRKA</sequence>
<organism evidence="1 2">
    <name type="scientific">Polaribacter irgensii 23-P</name>
    <dbReference type="NCBI Taxonomy" id="313594"/>
    <lineage>
        <taxon>Bacteria</taxon>
        <taxon>Pseudomonadati</taxon>
        <taxon>Bacteroidota</taxon>
        <taxon>Flavobacteriia</taxon>
        <taxon>Flavobacteriales</taxon>
        <taxon>Flavobacteriaceae</taxon>
    </lineage>
</organism>
<dbReference type="HOGENOM" id="CLU_756174_0_0_10"/>
<reference evidence="1 2" key="1">
    <citation type="submission" date="2006-02" db="EMBL/GenBank/DDBJ databases">
        <authorList>
            <person name="Murray A."/>
            <person name="Staley J."/>
            <person name="Ferriera S."/>
            <person name="Johnson J."/>
            <person name="Kravitz S."/>
            <person name="Halpern A."/>
            <person name="Remington K."/>
            <person name="Beeson K."/>
            <person name="Tran B."/>
            <person name="Rogers Y.-H."/>
            <person name="Friedman R."/>
            <person name="Venter J.C."/>
        </authorList>
    </citation>
    <scope>NUCLEOTIDE SEQUENCE [LARGE SCALE GENOMIC DNA]</scope>
    <source>
        <strain evidence="1 2">23-P</strain>
    </source>
</reference>
<keyword evidence="2" id="KW-1185">Reference proteome</keyword>
<dbReference type="eggNOG" id="ENOG5032ZWN">
    <property type="taxonomic scope" value="Bacteria"/>
</dbReference>
<dbReference type="STRING" id="313594.PI23P_00800"/>
<dbReference type="InterPro" id="IPR039498">
    <property type="entry name" value="NTP_transf_5"/>
</dbReference>
<protein>
    <recommendedName>
        <fullName evidence="3">Nucleotidyltransferase family protein</fullName>
    </recommendedName>
</protein>
<dbReference type="Proteomes" id="UP000003053">
    <property type="component" value="Unassembled WGS sequence"/>
</dbReference>
<dbReference type="EMBL" id="AAOG01000004">
    <property type="protein sequence ID" value="EAR11698.1"/>
    <property type="molecule type" value="Genomic_DNA"/>
</dbReference>
<evidence type="ECO:0000313" key="2">
    <source>
        <dbReference type="Proteomes" id="UP000003053"/>
    </source>
</evidence>
<dbReference type="OrthoDB" id="1117814at2"/>